<dbReference type="PhylomeDB" id="B0WPK4"/>
<dbReference type="KEGG" id="cqu:CpipJ_CPIJ008940"/>
<gene>
    <name evidence="3" type="ORF">CpipJ_CPIJ008940</name>
</gene>
<evidence type="ECO:0008006" key="4">
    <source>
        <dbReference type="Google" id="ProtNLM"/>
    </source>
</evidence>
<evidence type="ECO:0000313" key="3">
    <source>
        <dbReference type="EMBL" id="EDS32405.1"/>
    </source>
</evidence>
<keyword evidence="2" id="KW-0812">Transmembrane</keyword>
<feature type="transmembrane region" description="Helical" evidence="2">
    <location>
        <begin position="390"/>
        <end position="408"/>
    </location>
</feature>
<feature type="coiled-coil region" evidence="1">
    <location>
        <begin position="222"/>
        <end position="252"/>
    </location>
</feature>
<dbReference type="EMBL" id="DS232026">
    <property type="protein sequence ID" value="EDS32405.1"/>
    <property type="molecule type" value="Genomic_DNA"/>
</dbReference>
<proteinExistence type="predicted"/>
<feature type="transmembrane region" description="Helical" evidence="2">
    <location>
        <begin position="346"/>
        <end position="369"/>
    </location>
</feature>
<dbReference type="VEuPathDB" id="VectorBase:CPIJ008940"/>
<keyword evidence="1" id="KW-0175">Coiled coil</keyword>
<evidence type="ECO:0000256" key="2">
    <source>
        <dbReference type="SAM" id="Phobius"/>
    </source>
</evidence>
<dbReference type="HOGENOM" id="CLU_635010_0_0_1"/>
<evidence type="ECO:0000256" key="1">
    <source>
        <dbReference type="SAM" id="Coils"/>
    </source>
</evidence>
<dbReference type="AlphaFoldDB" id="B0WPK4"/>
<sequence length="449" mass="49518">MKVDDGGPRANSDDGLIKHLKPLYLVSKVLSLSPFRLIYGPNKGARASVPGTVQSLAALVLYGSFHLYSNYNDDFNGSNNGAGSGGQGASLPVNGTAPNGEGGNFVSVMIDIYSRYSGLGLYWVLVAGAIGNQRILAASVGTLVEMDEIFERQLGICVNNARWKRLICIQTALIAGLIGVFEWFNCLMYLSDYQPASEFCLPQCYITLITSVVGESQFVGYVKLLEMRLQLINQLLARLNELDERGAELNEAFATTTNSRGSELGESTPRSMASKVNELWWHDGEVAENRRHRIFQPLSHSTANANNGFVKEMTFKKLTTTPPKSTVEIGQDKYDPKPHRGEGGAYGVQLIFTLATLFITVTTLLYHCTMKAIRLLLRHPATSEDAVQRAWTLLSGLLWAMVCAYRVFRICNSCNSAKNEMVGSVTTYILILLQFDIAQNKSDWQMVPQ</sequence>
<reference evidence="3" key="1">
    <citation type="submission" date="2007-03" db="EMBL/GenBank/DDBJ databases">
        <title>Annotation of Culex pipiens quinquefasciatus.</title>
        <authorList>
            <consortium name="The Broad Institute Genome Sequencing Platform"/>
            <person name="Atkinson P.W."/>
            <person name="Hemingway J."/>
            <person name="Christensen B.M."/>
            <person name="Higgs S."/>
            <person name="Kodira C."/>
            <person name="Hannick L."/>
            <person name="Megy K."/>
            <person name="O'Leary S."/>
            <person name="Pearson M."/>
            <person name="Haas B.J."/>
            <person name="Mauceli E."/>
            <person name="Wortman J.R."/>
            <person name="Lee N.H."/>
            <person name="Guigo R."/>
            <person name="Stanke M."/>
            <person name="Alvarado L."/>
            <person name="Amedeo P."/>
            <person name="Antoine C.H."/>
            <person name="Arensburger P."/>
            <person name="Bidwell S.L."/>
            <person name="Crawford M."/>
            <person name="Camaro F."/>
            <person name="Devon K."/>
            <person name="Engels R."/>
            <person name="Hammond M."/>
            <person name="Howarth C."/>
            <person name="Koehrsen M."/>
            <person name="Lawson D."/>
            <person name="Montgomery P."/>
            <person name="Nene V."/>
            <person name="Nusbaum C."/>
            <person name="Puiu D."/>
            <person name="Romero-Severson J."/>
            <person name="Severson D.W."/>
            <person name="Shumway M."/>
            <person name="Sisk P."/>
            <person name="Stolte C."/>
            <person name="Zeng Q."/>
            <person name="Eisenstadt E."/>
            <person name="Fraser-Liggett C."/>
            <person name="Strausberg R."/>
            <person name="Galagan J."/>
            <person name="Birren B."/>
            <person name="Collins F.H."/>
        </authorList>
    </citation>
    <scope>NUCLEOTIDE SEQUENCE [LARGE SCALE GENOMIC DNA]</scope>
    <source>
        <strain evidence="3">JHB</strain>
    </source>
</reference>
<dbReference type="InParanoid" id="B0WPK4"/>
<organism>
    <name type="scientific">Culex quinquefasciatus</name>
    <name type="common">Southern house mosquito</name>
    <name type="synonym">Culex pungens</name>
    <dbReference type="NCBI Taxonomy" id="7176"/>
    <lineage>
        <taxon>Eukaryota</taxon>
        <taxon>Metazoa</taxon>
        <taxon>Ecdysozoa</taxon>
        <taxon>Arthropoda</taxon>
        <taxon>Hexapoda</taxon>
        <taxon>Insecta</taxon>
        <taxon>Pterygota</taxon>
        <taxon>Neoptera</taxon>
        <taxon>Endopterygota</taxon>
        <taxon>Diptera</taxon>
        <taxon>Nematocera</taxon>
        <taxon>Culicoidea</taxon>
        <taxon>Culicidae</taxon>
        <taxon>Culicinae</taxon>
        <taxon>Culicini</taxon>
        <taxon>Culex</taxon>
        <taxon>Culex</taxon>
    </lineage>
</organism>
<protein>
    <recommendedName>
        <fullName evidence="4">Gustatory receptor</fullName>
    </recommendedName>
</protein>
<accession>B0WPK4</accession>
<name>B0WPK4_CULQU</name>
<keyword evidence="2" id="KW-1133">Transmembrane helix</keyword>
<keyword evidence="2" id="KW-0472">Membrane</keyword>